<keyword evidence="6" id="KW-0862">Zinc</keyword>
<dbReference type="GO" id="GO:0004842">
    <property type="term" value="F:ubiquitin-protein transferase activity"/>
    <property type="evidence" value="ECO:0007669"/>
    <property type="project" value="InterPro"/>
</dbReference>
<evidence type="ECO:0000313" key="8">
    <source>
        <dbReference type="EMBL" id="GMI12015.1"/>
    </source>
</evidence>
<reference evidence="9" key="1">
    <citation type="journal article" date="2023" name="Commun. Biol.">
        <title>Genome analysis of Parmales, the sister group of diatoms, reveals the evolutionary specialization of diatoms from phago-mixotrophs to photoautotrophs.</title>
        <authorList>
            <person name="Ban H."/>
            <person name="Sato S."/>
            <person name="Yoshikawa S."/>
            <person name="Yamada K."/>
            <person name="Nakamura Y."/>
            <person name="Ichinomiya M."/>
            <person name="Sato N."/>
            <person name="Blanc-Mathieu R."/>
            <person name="Endo H."/>
            <person name="Kuwata A."/>
            <person name="Ogata H."/>
        </authorList>
    </citation>
    <scope>NUCLEOTIDE SEQUENCE [LARGE SCALE GENOMIC DNA]</scope>
    <source>
        <strain evidence="9">NIES 3700</strain>
    </source>
</reference>
<dbReference type="EMBL" id="BRXW01000170">
    <property type="protein sequence ID" value="GMI12015.1"/>
    <property type="molecule type" value="Genomic_DNA"/>
</dbReference>
<dbReference type="GO" id="GO:0008270">
    <property type="term" value="F:zinc ion binding"/>
    <property type="evidence" value="ECO:0007669"/>
    <property type="project" value="UniProtKB-KW"/>
</dbReference>
<dbReference type="AlphaFoldDB" id="A0A9W7FH64"/>
<keyword evidence="4" id="KW-0863">Zinc-finger</keyword>
<dbReference type="Pfam" id="PF22191">
    <property type="entry name" value="IBR_1"/>
    <property type="match status" value="1"/>
</dbReference>
<evidence type="ECO:0000256" key="2">
    <source>
        <dbReference type="ARBA" id="ARBA00022723"/>
    </source>
</evidence>
<dbReference type="InterPro" id="IPR031127">
    <property type="entry name" value="E3_UB_ligase_RBR"/>
</dbReference>
<feature type="domain" description="RING-type" evidence="7">
    <location>
        <begin position="75"/>
        <end position="269"/>
    </location>
</feature>
<keyword evidence="9" id="KW-1185">Reference proteome</keyword>
<keyword evidence="3" id="KW-0677">Repeat</keyword>
<keyword evidence="1" id="KW-0808">Transferase</keyword>
<evidence type="ECO:0000259" key="7">
    <source>
        <dbReference type="PROSITE" id="PS51873"/>
    </source>
</evidence>
<dbReference type="PROSITE" id="PS51873">
    <property type="entry name" value="TRIAD"/>
    <property type="match status" value="1"/>
</dbReference>
<gene>
    <name evidence="8" type="ORF">TrLO_g9686</name>
</gene>
<evidence type="ECO:0000256" key="4">
    <source>
        <dbReference type="ARBA" id="ARBA00022771"/>
    </source>
</evidence>
<dbReference type="InterPro" id="IPR044066">
    <property type="entry name" value="TRIAD_supradom"/>
</dbReference>
<accession>A0A9W7FH64</accession>
<keyword evidence="5" id="KW-0833">Ubl conjugation pathway</keyword>
<evidence type="ECO:0000256" key="1">
    <source>
        <dbReference type="ARBA" id="ARBA00022679"/>
    </source>
</evidence>
<dbReference type="Gene3D" id="1.20.120.1750">
    <property type="match status" value="1"/>
</dbReference>
<comment type="caution">
    <text evidence="8">The sequence shown here is derived from an EMBL/GenBank/DDBJ whole genome shotgun (WGS) entry which is preliminary data.</text>
</comment>
<dbReference type="GO" id="GO:0016567">
    <property type="term" value="P:protein ubiquitination"/>
    <property type="evidence" value="ECO:0007669"/>
    <property type="project" value="InterPro"/>
</dbReference>
<dbReference type="Proteomes" id="UP001165122">
    <property type="component" value="Unassembled WGS sequence"/>
</dbReference>
<evidence type="ECO:0000256" key="3">
    <source>
        <dbReference type="ARBA" id="ARBA00022737"/>
    </source>
</evidence>
<sequence length="316" mass="34058">MGTTTSRTTSTTSKCSKSRLLNLPVIDLSEESSPKPNQSKLSPPVIDLSIPPPPSLESLQSPHAQHLLTLLPSSNGIECTLCSSSFPPASGAFCDANCFTCLPCLNGYILLTPRSVNVASLVKPCHSCKSTIRVTKEIIGHLKLKQLEDSITEINSRVATGIKMNCSTCSKIVGVVDSTETRPQLPCPNCSTAICCKCGLVHSGLCLSIKRKLSKNSKICPNCSLGIEKMEGCNHVKCPVEFGGCGFDFCWLCSGEWPDCGCGEANKRSEELAREMEREEMRGLGGVNPYGGGGNFYGYLGRMGGNGRRESKRRRR</sequence>
<evidence type="ECO:0000256" key="5">
    <source>
        <dbReference type="ARBA" id="ARBA00022786"/>
    </source>
</evidence>
<name>A0A9W7FH64_9STRA</name>
<evidence type="ECO:0000256" key="6">
    <source>
        <dbReference type="ARBA" id="ARBA00022833"/>
    </source>
</evidence>
<proteinExistence type="predicted"/>
<protein>
    <recommendedName>
        <fullName evidence="7">RING-type domain-containing protein</fullName>
    </recommendedName>
</protein>
<keyword evidence="2" id="KW-0479">Metal-binding</keyword>
<organism evidence="8 9">
    <name type="scientific">Triparma laevis f. longispina</name>
    <dbReference type="NCBI Taxonomy" id="1714387"/>
    <lineage>
        <taxon>Eukaryota</taxon>
        <taxon>Sar</taxon>
        <taxon>Stramenopiles</taxon>
        <taxon>Ochrophyta</taxon>
        <taxon>Bolidophyceae</taxon>
        <taxon>Parmales</taxon>
        <taxon>Triparmaceae</taxon>
        <taxon>Triparma</taxon>
    </lineage>
</organism>
<dbReference type="SUPFAM" id="SSF57850">
    <property type="entry name" value="RING/U-box"/>
    <property type="match status" value="1"/>
</dbReference>
<dbReference type="OrthoDB" id="40621at2759"/>
<evidence type="ECO:0000313" key="9">
    <source>
        <dbReference type="Proteomes" id="UP001165122"/>
    </source>
</evidence>
<dbReference type="PANTHER" id="PTHR11685">
    <property type="entry name" value="RBR FAMILY RING FINGER AND IBR DOMAIN-CONTAINING"/>
    <property type="match status" value="1"/>
</dbReference>